<evidence type="ECO:0000256" key="4">
    <source>
        <dbReference type="ARBA" id="ARBA00022833"/>
    </source>
</evidence>
<dbReference type="GO" id="GO:0008270">
    <property type="term" value="F:zinc ion binding"/>
    <property type="evidence" value="ECO:0007669"/>
    <property type="project" value="UniProtKB-KW"/>
</dbReference>
<evidence type="ECO:0000256" key="5">
    <source>
        <dbReference type="ARBA" id="ARBA00023242"/>
    </source>
</evidence>
<evidence type="ECO:0000313" key="7">
    <source>
        <dbReference type="EMBL" id="KAG5293410.1"/>
    </source>
</evidence>
<dbReference type="InterPro" id="IPR052035">
    <property type="entry name" value="ZnF_BED_domain_contain"/>
</dbReference>
<evidence type="ECO:0000256" key="3">
    <source>
        <dbReference type="ARBA" id="ARBA00022771"/>
    </source>
</evidence>
<dbReference type="GO" id="GO:0046983">
    <property type="term" value="F:protein dimerization activity"/>
    <property type="evidence" value="ECO:0007669"/>
    <property type="project" value="InterPro"/>
</dbReference>
<keyword evidence="3" id="KW-0863">Zinc-finger</keyword>
<dbReference type="GO" id="GO:0005634">
    <property type="term" value="C:nucleus"/>
    <property type="evidence" value="ECO:0007669"/>
    <property type="project" value="UniProtKB-SubCell"/>
</dbReference>
<comment type="subcellular location">
    <subcellularLocation>
        <location evidence="1">Nucleus</location>
    </subcellularLocation>
</comment>
<feature type="domain" description="HAT C-terminal dimerisation" evidence="6">
    <location>
        <begin position="620"/>
        <end position="698"/>
    </location>
</feature>
<dbReference type="OrthoDB" id="2677621at2759"/>
<keyword evidence="2" id="KW-0479">Metal-binding</keyword>
<dbReference type="PANTHER" id="PTHR46481:SF10">
    <property type="entry name" value="ZINC FINGER BED DOMAIN-CONTAINING PROTEIN 39"/>
    <property type="match status" value="1"/>
</dbReference>
<evidence type="ECO:0000259" key="6">
    <source>
        <dbReference type="Pfam" id="PF05699"/>
    </source>
</evidence>
<gene>
    <name evidence="7" type="ORF">I7I52_04708</name>
</gene>
<sequence>MTTSFITEPRNPSPSLMEVEDLIEIRVDQKIYIVYKSSQDDLFQAWWTRTSFFLQDDKQRNLWKSQHRQRGDIWKNFQQIAVKITGEPFLRCNHCNSIQKHPSWSGHGPGGITRHLKSVGCLQLRGEHQNIRNGLENMRKRQRTNSDLAIPTLSPDNFREQLLRLCISLNLPLRAVENSEFRTLLQMLNSHIQIPHRSNLRSSLDTHYNNDMQQLGLMLKKQQKISLAVDAWTSTNNLSFLGTVCYFIDEDWNYKEKLIGLEPLKSSHTGEYMAEVLMTIIKNDFWDISSALLAITTDNAANNFTMTQSLERKLVLYRWNGKRGHIPCVAHVIQLVVQALVKALNIEPENTELTSCFDENDVEIDTQVTFPSTLSKIRHIANAISTSPKQQQRFHDIQATHSSTPPLNMIQDVRTRWSSTYEMAVRALRLKDAVNHWVQNSEREKIRALKLSEPEWAQLKYVIGLLYIFYTTTKAVSITVTPMMQAAWWVYNRLFTHLETQMTRVREEQSWDATISSAIKQARDKLAEYYARTNQPFADYYAVAAVLDPSRRINAYAPGDWTEEERQIYVDIARTYYNDNYQQYEQENTQIEESMNHDSLDLHSLIASENLTKRNACNTEFDRYLHDDPVNVKGKSILDLWRMISSQYPTVAMMARDILAIPLAGVGIERKFNSSRDICHYRRGQLQGETVKKLMMVKHGKEKEIVDKNGIVMEYSSNDTVEEKIGRDCI</sequence>
<dbReference type="InterPro" id="IPR008906">
    <property type="entry name" value="HATC_C_dom"/>
</dbReference>
<comment type="caution">
    <text evidence="7">The sequence shown here is derived from an EMBL/GenBank/DDBJ whole genome shotgun (WGS) entry which is preliminary data.</text>
</comment>
<dbReference type="AlphaFoldDB" id="A0A8H7YJA9"/>
<dbReference type="PANTHER" id="PTHR46481">
    <property type="entry name" value="ZINC FINGER BED DOMAIN-CONTAINING PROTEIN 4"/>
    <property type="match status" value="1"/>
</dbReference>
<proteinExistence type="predicted"/>
<reference evidence="7 8" key="1">
    <citation type="submission" date="2021-01" db="EMBL/GenBank/DDBJ databases">
        <title>Chromosome-level genome assembly of a human fungal pathogen reveals clustering of transcriptionally co-regulated genes.</title>
        <authorList>
            <person name="Voorhies M."/>
            <person name="Cohen S."/>
            <person name="Shea T.P."/>
            <person name="Petrus S."/>
            <person name="Munoz J.F."/>
            <person name="Poplawski S."/>
            <person name="Goldman W.E."/>
            <person name="Michael T."/>
            <person name="Cuomo C.A."/>
            <person name="Sil A."/>
            <person name="Beyhan S."/>
        </authorList>
    </citation>
    <scope>NUCLEOTIDE SEQUENCE [LARGE SCALE GENOMIC DNA]</scope>
    <source>
        <strain evidence="7 8">G184AR</strain>
    </source>
</reference>
<dbReference type="Pfam" id="PF05699">
    <property type="entry name" value="Dimer_Tnp_hAT"/>
    <property type="match status" value="1"/>
</dbReference>
<evidence type="ECO:0000256" key="1">
    <source>
        <dbReference type="ARBA" id="ARBA00004123"/>
    </source>
</evidence>
<name>A0A8H7YJA9_AJECA</name>
<keyword evidence="4" id="KW-0862">Zinc</keyword>
<evidence type="ECO:0000256" key="2">
    <source>
        <dbReference type="ARBA" id="ARBA00022723"/>
    </source>
</evidence>
<organism evidence="7 8">
    <name type="scientific">Ajellomyces capsulatus</name>
    <name type="common">Darling's disease fungus</name>
    <name type="synonym">Histoplasma capsulatum</name>
    <dbReference type="NCBI Taxonomy" id="5037"/>
    <lineage>
        <taxon>Eukaryota</taxon>
        <taxon>Fungi</taxon>
        <taxon>Dikarya</taxon>
        <taxon>Ascomycota</taxon>
        <taxon>Pezizomycotina</taxon>
        <taxon>Eurotiomycetes</taxon>
        <taxon>Eurotiomycetidae</taxon>
        <taxon>Onygenales</taxon>
        <taxon>Ajellomycetaceae</taxon>
        <taxon>Histoplasma</taxon>
    </lineage>
</organism>
<dbReference type="InterPro" id="IPR012337">
    <property type="entry name" value="RNaseH-like_sf"/>
</dbReference>
<dbReference type="EMBL" id="JAEVHI010000004">
    <property type="protein sequence ID" value="KAG5293410.1"/>
    <property type="molecule type" value="Genomic_DNA"/>
</dbReference>
<accession>A0A8H7YJA9</accession>
<protein>
    <recommendedName>
        <fullName evidence="6">HAT C-terminal dimerisation domain-containing protein</fullName>
    </recommendedName>
</protein>
<keyword evidence="5" id="KW-0539">Nucleus</keyword>
<evidence type="ECO:0000313" key="8">
    <source>
        <dbReference type="Proteomes" id="UP000670092"/>
    </source>
</evidence>
<dbReference type="Proteomes" id="UP000670092">
    <property type="component" value="Unassembled WGS sequence"/>
</dbReference>
<dbReference type="SUPFAM" id="SSF53098">
    <property type="entry name" value="Ribonuclease H-like"/>
    <property type="match status" value="1"/>
</dbReference>
<dbReference type="VEuPathDB" id="FungiDB:I7I52_04708"/>